<evidence type="ECO:0000313" key="5">
    <source>
        <dbReference type="Proteomes" id="UP001627154"/>
    </source>
</evidence>
<keyword evidence="2 3" id="KW-0040">ANK repeat</keyword>
<evidence type="ECO:0000256" key="2">
    <source>
        <dbReference type="ARBA" id="ARBA00023043"/>
    </source>
</evidence>
<reference evidence="4 5" key="1">
    <citation type="journal article" date="2024" name="bioRxiv">
        <title>A reference genome for Trichogramma kaykai: A tiny desert-dwelling parasitoid wasp with competing sex-ratio distorters.</title>
        <authorList>
            <person name="Culotta J."/>
            <person name="Lindsey A.R."/>
        </authorList>
    </citation>
    <scope>NUCLEOTIDE SEQUENCE [LARGE SCALE GENOMIC DNA]</scope>
    <source>
        <strain evidence="4 5">KSX58</strain>
    </source>
</reference>
<keyword evidence="1" id="KW-0677">Repeat</keyword>
<dbReference type="Pfam" id="PF13637">
    <property type="entry name" value="Ank_4"/>
    <property type="match status" value="1"/>
</dbReference>
<dbReference type="EMBL" id="JBJJXI010000020">
    <property type="protein sequence ID" value="KAL3405575.1"/>
    <property type="molecule type" value="Genomic_DNA"/>
</dbReference>
<dbReference type="SUPFAM" id="SSF48403">
    <property type="entry name" value="Ankyrin repeat"/>
    <property type="match status" value="1"/>
</dbReference>
<dbReference type="PANTHER" id="PTHR24193">
    <property type="entry name" value="ANKYRIN REPEAT PROTEIN"/>
    <property type="match status" value="1"/>
</dbReference>
<organism evidence="4 5">
    <name type="scientific">Trichogramma kaykai</name>
    <dbReference type="NCBI Taxonomy" id="54128"/>
    <lineage>
        <taxon>Eukaryota</taxon>
        <taxon>Metazoa</taxon>
        <taxon>Ecdysozoa</taxon>
        <taxon>Arthropoda</taxon>
        <taxon>Hexapoda</taxon>
        <taxon>Insecta</taxon>
        <taxon>Pterygota</taxon>
        <taxon>Neoptera</taxon>
        <taxon>Endopterygota</taxon>
        <taxon>Hymenoptera</taxon>
        <taxon>Apocrita</taxon>
        <taxon>Proctotrupomorpha</taxon>
        <taxon>Chalcidoidea</taxon>
        <taxon>Trichogrammatidae</taxon>
        <taxon>Trichogramma</taxon>
    </lineage>
</organism>
<dbReference type="PANTHER" id="PTHR24193:SF121">
    <property type="entry name" value="ADA2A-CONTAINING COMPLEX COMPONENT 3, ISOFORM D"/>
    <property type="match status" value="1"/>
</dbReference>
<dbReference type="SMART" id="SM00248">
    <property type="entry name" value="ANK"/>
    <property type="match status" value="5"/>
</dbReference>
<dbReference type="InterPro" id="IPR050663">
    <property type="entry name" value="Ankyrin-SOCS_Box"/>
</dbReference>
<dbReference type="Proteomes" id="UP001627154">
    <property type="component" value="Unassembled WGS sequence"/>
</dbReference>
<comment type="caution">
    <text evidence="4">The sequence shown here is derived from an EMBL/GenBank/DDBJ whole genome shotgun (WGS) entry which is preliminary data.</text>
</comment>
<accession>A0ABD2XKC0</accession>
<name>A0ABD2XKC0_9HYME</name>
<dbReference type="PROSITE" id="PS50297">
    <property type="entry name" value="ANK_REP_REGION"/>
    <property type="match status" value="1"/>
</dbReference>
<dbReference type="AlphaFoldDB" id="A0ABD2XKC0"/>
<feature type="repeat" description="ANK" evidence="3">
    <location>
        <begin position="193"/>
        <end position="225"/>
    </location>
</feature>
<dbReference type="Gene3D" id="1.25.40.20">
    <property type="entry name" value="Ankyrin repeat-containing domain"/>
    <property type="match status" value="1"/>
</dbReference>
<gene>
    <name evidence="4" type="ORF">TKK_001956</name>
</gene>
<dbReference type="InterPro" id="IPR036770">
    <property type="entry name" value="Ankyrin_rpt-contain_sf"/>
</dbReference>
<keyword evidence="5" id="KW-1185">Reference proteome</keyword>
<dbReference type="Pfam" id="PF12796">
    <property type="entry name" value="Ank_2"/>
    <property type="match status" value="1"/>
</dbReference>
<evidence type="ECO:0000256" key="3">
    <source>
        <dbReference type="PROSITE-ProRule" id="PRU00023"/>
    </source>
</evidence>
<proteinExistence type="predicted"/>
<evidence type="ECO:0000313" key="4">
    <source>
        <dbReference type="EMBL" id="KAL3405575.1"/>
    </source>
</evidence>
<dbReference type="InterPro" id="IPR002110">
    <property type="entry name" value="Ankyrin_rpt"/>
</dbReference>
<protein>
    <submittedName>
        <fullName evidence="4">Uncharacterized protein</fullName>
    </submittedName>
</protein>
<dbReference type="PROSITE" id="PS50088">
    <property type="entry name" value="ANK_REPEAT"/>
    <property type="match status" value="1"/>
</dbReference>
<evidence type="ECO:0000256" key="1">
    <source>
        <dbReference type="ARBA" id="ARBA00022737"/>
    </source>
</evidence>
<sequence>MFTSDDESDLSFFVPSDDCDSKDMHQVDKDNLKKFKGIRDKFNQKIEEERHELLDQLESLIRNWKGQLTDLRPFLQREEIDRLLIKFMKDSYSIFSSIYIIELVIRTGYKDEPELDKDGVPLSRRTTPLHQAARRRCFYVVDRLFKIYNRYDVNYTDESGLTHFHVACRYGCNGVVRKFLELGQTPNCLARESVDPPLHLAMRNFDKETMELLLRSGADANLINKDGLTPLHIICKSVERYDDKLAKLFFEVNEKVDQTVQVHARDKLGRTPLQWAVANLMSDAVDTLLDHVDDLSDFVFPKDLAMKYTLDCTLQMVVFPTMSIVKSLSRKGYSLNQNDALMIMKIFGNYGLIDDSVEVVECLRNDKKFARMAKKQLVTSSMSLYDFLLLPTVKAEKIFTLEDYKEFTSGISHLRDESHRAFIKYLCETVTRGFLRDWALKLFSKKSPWLSGRCCEEIIDQLNVKGLWYICMEASNQSTQWVDCVRTDYIKGNYNRDLSLQFHRGGCFTLNKKI</sequence>